<organism evidence="2 4">
    <name type="scientific">Neospora caninum (strain Liverpool)</name>
    <dbReference type="NCBI Taxonomy" id="572307"/>
    <lineage>
        <taxon>Eukaryota</taxon>
        <taxon>Sar</taxon>
        <taxon>Alveolata</taxon>
        <taxon>Apicomplexa</taxon>
        <taxon>Conoidasida</taxon>
        <taxon>Coccidia</taxon>
        <taxon>Eucoccidiorida</taxon>
        <taxon>Eimeriorina</taxon>
        <taxon>Sarcocystidae</taxon>
        <taxon>Neospora</taxon>
    </lineage>
</organism>
<dbReference type="GeneID" id="13440992"/>
<sequence>MTAQRDSGSTAPSAAKETETSQQCSEALPVFCLLDGNSESGPYLPLGPTSGDGSLNGAFFYDAKAHVLKEIGVDEDIVHVAPLPAIRGAGSKGGSDTQLCLAVTSAATRASKPKDEHPSELQAELRCHLVSCSPLGVLSSCTVGQCSLRAQPQGGRGRQALDQRKKSSSGQSNQKTNSPCTYHVGVSDSLLEDGRLHVVLFAGVDTDERDCLYAPLDVVSEGSSFTLRPVCPTPAEHGEGEKSDKLCQVLPVLAYQRSTCSFISARRFRRMLCAGDGDDPRRGGVLLLTTDFCLEWQWSNSDSSCRLILRETSWGVPCSSILRVDLPSSATGTAPMVLPGGSWNTPSFLATVLWQTQNAVFSTPLSVPSRRTSHAVGALAEVPFQDVDEANIHTKAMLSPQKDDLLLAAAGVADSRGRQLCRSLLQLCRQSSQDEAASLEPNAFLSTLRQQKNGRNELENGICRFLRSGILPASSRLVSFLIQCELERAAECCCTDPGLHERDIVRLLRWRPEVFLPVVLHRTPHLSKPLLVQAFQELLAKEQGQHSGPLLQMLKQLLSWLELYIHASSSKEDRQKAETAPSLELLLDFVAVLADAELPTCFSDRANGEGAHGPDHQERVIFSKILRRVHDLLQQEDGAVLRRLEGRLLAVLTSGHALSSDAAVGHSLVRRVTVSL</sequence>
<reference evidence="2" key="1">
    <citation type="submission" date="2011-02" db="EMBL/GenBank/DDBJ databases">
        <authorList>
            <person name="Aslett M."/>
        </authorList>
    </citation>
    <scope>NUCLEOTIDE SEQUENCE</scope>
    <source>
        <strain evidence="2">Liverpool</strain>
    </source>
</reference>
<dbReference type="EMBL" id="FR823392">
    <property type="protein sequence ID" value="CBZ55579.1"/>
    <property type="molecule type" value="Genomic_DNA"/>
</dbReference>
<evidence type="ECO:0000313" key="2">
    <source>
        <dbReference type="EMBL" id="CBZ55579.1"/>
    </source>
</evidence>
<dbReference type="InParanoid" id="F0VPD3"/>
<reference evidence="2" key="2">
    <citation type="submission" date="2011-03" db="EMBL/GenBank/DDBJ databases">
        <title>Comparative genomics and transcriptomics of Neospora caninum and Toxoplasma gondii.</title>
        <authorList>
            <person name="Reid A.J."/>
            <person name="Sohal A."/>
            <person name="Harris D."/>
            <person name="Quail M."/>
            <person name="Sanders M."/>
            <person name="Berriman M."/>
            <person name="Wastling J.M."/>
            <person name="Pain A."/>
        </authorList>
    </citation>
    <scope>NUCLEOTIDE SEQUENCE</scope>
    <source>
        <strain evidence="2">Liverpool</strain>
    </source>
</reference>
<feature type="region of interest" description="Disordered" evidence="1">
    <location>
        <begin position="151"/>
        <end position="181"/>
    </location>
</feature>
<accession>F0VPD3</accession>
<proteinExistence type="predicted"/>
<dbReference type="eggNOG" id="ENOG502QZQP">
    <property type="taxonomic scope" value="Eukaryota"/>
</dbReference>
<gene>
    <name evidence="3" type="ORF">BN1204_060030</name>
    <name evidence="2" type="ORF">NCLIV_060030</name>
</gene>
<evidence type="ECO:0000313" key="4">
    <source>
        <dbReference type="Proteomes" id="UP000007494"/>
    </source>
</evidence>
<reference evidence="3" key="4">
    <citation type="journal article" date="2015" name="PLoS ONE">
        <title>Comprehensive Evaluation of Toxoplasma gondii VEG and Neospora caninum LIV Genomes with Tachyzoite Stage Transcriptome and Proteome Defines Novel Transcript Features.</title>
        <authorList>
            <person name="Ramaprasad A."/>
            <person name="Mourier T."/>
            <person name="Naeem R."/>
            <person name="Malas T.B."/>
            <person name="Moussa E."/>
            <person name="Panigrahi A."/>
            <person name="Vermont S.J."/>
            <person name="Otto T.D."/>
            <person name="Wastling J."/>
            <person name="Pain A."/>
        </authorList>
    </citation>
    <scope>NUCLEOTIDE SEQUENCE</scope>
    <source>
        <strain evidence="3">Liverpool</strain>
    </source>
</reference>
<feature type="compositionally biased region" description="Polar residues" evidence="1">
    <location>
        <begin position="168"/>
        <end position="180"/>
    </location>
</feature>
<feature type="region of interest" description="Disordered" evidence="1">
    <location>
        <begin position="1"/>
        <end position="22"/>
    </location>
</feature>
<evidence type="ECO:0000313" key="3">
    <source>
        <dbReference type="EMBL" id="CEL70321.1"/>
    </source>
</evidence>
<evidence type="ECO:0000256" key="1">
    <source>
        <dbReference type="SAM" id="MobiDB-lite"/>
    </source>
</evidence>
<dbReference type="RefSeq" id="XP_003885607.1">
    <property type="nucleotide sequence ID" value="XM_003885558.1"/>
</dbReference>
<dbReference type="EMBL" id="LN714486">
    <property type="protein sequence ID" value="CEL70321.1"/>
    <property type="molecule type" value="Genomic_DNA"/>
</dbReference>
<dbReference type="OMA" id="CLEWQWS"/>
<dbReference type="AlphaFoldDB" id="F0VPD3"/>
<name>F0VPD3_NEOCL</name>
<keyword evidence="4" id="KW-1185">Reference proteome</keyword>
<protein>
    <submittedName>
        <fullName evidence="2">Uncharacterized protein</fullName>
    </submittedName>
</protein>
<dbReference type="VEuPathDB" id="ToxoDB:NCLIV_060030"/>
<dbReference type="OrthoDB" id="329347at2759"/>
<feature type="compositionally biased region" description="Polar residues" evidence="1">
    <location>
        <begin position="1"/>
        <end position="12"/>
    </location>
</feature>
<dbReference type="Proteomes" id="UP000007494">
    <property type="component" value="Chromosome XI"/>
</dbReference>
<reference evidence="4" key="3">
    <citation type="journal article" date="2012" name="PLoS Pathog.">
        <title>Comparative genomics of the apicomplexan parasites Toxoplasma gondii and Neospora caninum: Coccidia differing in host range and transmission strategy.</title>
        <authorList>
            <person name="Reid A.J."/>
            <person name="Vermont S.J."/>
            <person name="Cotton J.A."/>
            <person name="Harris D."/>
            <person name="Hill-Cawthorne G.A."/>
            <person name="Konen-Waisman S."/>
            <person name="Latham S.M."/>
            <person name="Mourier T."/>
            <person name="Norton R."/>
            <person name="Quail M.A."/>
            <person name="Sanders M."/>
            <person name="Shanmugam D."/>
            <person name="Sohal A."/>
            <person name="Wasmuth J.D."/>
            <person name="Brunk B."/>
            <person name="Grigg M.E."/>
            <person name="Howard J.C."/>
            <person name="Parkinson J."/>
            <person name="Roos D.S."/>
            <person name="Trees A.J."/>
            <person name="Berriman M."/>
            <person name="Pain A."/>
            <person name="Wastling J.M."/>
        </authorList>
    </citation>
    <scope>NUCLEOTIDE SEQUENCE [LARGE SCALE GENOMIC DNA]</scope>
    <source>
        <strain evidence="4">Liverpool</strain>
    </source>
</reference>